<evidence type="ECO:0000313" key="2">
    <source>
        <dbReference type="Proteomes" id="UP001165960"/>
    </source>
</evidence>
<reference evidence="1" key="1">
    <citation type="submission" date="2022-04" db="EMBL/GenBank/DDBJ databases">
        <title>Genome of the entomopathogenic fungus Entomophthora muscae.</title>
        <authorList>
            <person name="Elya C."/>
            <person name="Lovett B.R."/>
            <person name="Lee E."/>
            <person name="Macias A.M."/>
            <person name="Hajek A.E."/>
            <person name="De Bivort B.L."/>
            <person name="Kasson M.T."/>
            <person name="De Fine Licht H.H."/>
            <person name="Stajich J.E."/>
        </authorList>
    </citation>
    <scope>NUCLEOTIDE SEQUENCE</scope>
    <source>
        <strain evidence="1">Berkeley</strain>
    </source>
</reference>
<proteinExistence type="predicted"/>
<organism evidence="1 2">
    <name type="scientific">Entomophthora muscae</name>
    <dbReference type="NCBI Taxonomy" id="34485"/>
    <lineage>
        <taxon>Eukaryota</taxon>
        <taxon>Fungi</taxon>
        <taxon>Fungi incertae sedis</taxon>
        <taxon>Zoopagomycota</taxon>
        <taxon>Entomophthoromycotina</taxon>
        <taxon>Entomophthoromycetes</taxon>
        <taxon>Entomophthorales</taxon>
        <taxon>Entomophthoraceae</taxon>
        <taxon>Entomophthora</taxon>
    </lineage>
</organism>
<gene>
    <name evidence="1" type="ORF">DSO57_1031216</name>
</gene>
<name>A0ACC2S2L6_9FUNG</name>
<evidence type="ECO:0000313" key="1">
    <source>
        <dbReference type="EMBL" id="KAJ9056611.1"/>
    </source>
</evidence>
<dbReference type="EMBL" id="QTSX02005902">
    <property type="protein sequence ID" value="KAJ9056611.1"/>
    <property type="molecule type" value="Genomic_DNA"/>
</dbReference>
<comment type="caution">
    <text evidence="1">The sequence shown here is derived from an EMBL/GenBank/DDBJ whole genome shotgun (WGS) entry which is preliminary data.</text>
</comment>
<keyword evidence="2" id="KW-1185">Reference proteome</keyword>
<sequence>MNIIVKLWNPHINFWSTFYCDSFIDKPPADSTDITKQPFATLFVSRLSPSTTEKMIEDEFSKYGKIISVKIVRNIVTGKSYCRAAYKDSRRRMVDGQFILVDYERSRVMKDWKPRRLGGGLSGRIESGQLRFGGKDRPFKIPYHRNGPKIPEDQFKDDCWRYA</sequence>
<accession>A0ACC2S2L6</accession>
<dbReference type="Proteomes" id="UP001165960">
    <property type="component" value="Unassembled WGS sequence"/>
</dbReference>
<protein>
    <submittedName>
        <fullName evidence="1">Uncharacterized protein</fullName>
    </submittedName>
</protein>